<evidence type="ECO:0000259" key="4">
    <source>
        <dbReference type="PROSITE" id="PS50943"/>
    </source>
</evidence>
<feature type="transmembrane region" description="Helical" evidence="2">
    <location>
        <begin position="667"/>
        <end position="695"/>
    </location>
</feature>
<organism evidence="5 6">
    <name type="scientific">Actinokineospora terrae</name>
    <dbReference type="NCBI Taxonomy" id="155974"/>
    <lineage>
        <taxon>Bacteria</taxon>
        <taxon>Bacillati</taxon>
        <taxon>Actinomycetota</taxon>
        <taxon>Actinomycetes</taxon>
        <taxon>Pseudonocardiales</taxon>
        <taxon>Pseudonocardiaceae</taxon>
        <taxon>Actinokineospora</taxon>
    </lineage>
</organism>
<name>A0A1H9KBT5_9PSEU</name>
<feature type="compositionally biased region" description="Low complexity" evidence="1">
    <location>
        <begin position="87"/>
        <end position="100"/>
    </location>
</feature>
<dbReference type="SMART" id="SM00530">
    <property type="entry name" value="HTH_XRE"/>
    <property type="match status" value="1"/>
</dbReference>
<feature type="domain" description="NACHT" evidence="3">
    <location>
        <begin position="239"/>
        <end position="332"/>
    </location>
</feature>
<evidence type="ECO:0000313" key="5">
    <source>
        <dbReference type="EMBL" id="SEQ96552.1"/>
    </source>
</evidence>
<feature type="transmembrane region" description="Helical" evidence="2">
    <location>
        <begin position="579"/>
        <end position="600"/>
    </location>
</feature>
<evidence type="ECO:0000256" key="1">
    <source>
        <dbReference type="SAM" id="MobiDB-lite"/>
    </source>
</evidence>
<dbReference type="RefSeq" id="WP_177215359.1">
    <property type="nucleotide sequence ID" value="NZ_FOGI01000001.1"/>
</dbReference>
<keyword evidence="2" id="KW-0812">Transmembrane</keyword>
<dbReference type="Gene3D" id="3.40.50.300">
    <property type="entry name" value="P-loop containing nucleotide triphosphate hydrolases"/>
    <property type="match status" value="1"/>
</dbReference>
<evidence type="ECO:0000313" key="6">
    <source>
        <dbReference type="Proteomes" id="UP000199051"/>
    </source>
</evidence>
<dbReference type="AlphaFoldDB" id="A0A1H9KBT5"/>
<feature type="transmembrane region" description="Helical" evidence="2">
    <location>
        <begin position="534"/>
        <end position="558"/>
    </location>
</feature>
<feature type="transmembrane region" description="Helical" evidence="2">
    <location>
        <begin position="497"/>
        <end position="522"/>
    </location>
</feature>
<dbReference type="InterPro" id="IPR001387">
    <property type="entry name" value="Cro/C1-type_HTH"/>
</dbReference>
<reference evidence="6" key="1">
    <citation type="submission" date="2016-10" db="EMBL/GenBank/DDBJ databases">
        <authorList>
            <person name="Varghese N."/>
            <person name="Submissions S."/>
        </authorList>
    </citation>
    <scope>NUCLEOTIDE SEQUENCE [LARGE SCALE GENOMIC DNA]</scope>
    <source>
        <strain evidence="6">DSM 44260</strain>
    </source>
</reference>
<gene>
    <name evidence="5" type="ORF">SAMN04487818_101107</name>
</gene>
<dbReference type="InterPro" id="IPR010982">
    <property type="entry name" value="Lambda_DNA-bd_dom_sf"/>
</dbReference>
<feature type="domain" description="HTH cro/C1-type" evidence="4">
    <location>
        <begin position="9"/>
        <end position="64"/>
    </location>
</feature>
<dbReference type="InterPro" id="IPR007111">
    <property type="entry name" value="NACHT_NTPase"/>
</dbReference>
<dbReference type="Proteomes" id="UP000199051">
    <property type="component" value="Unassembled WGS sequence"/>
</dbReference>
<feature type="region of interest" description="Disordered" evidence="1">
    <location>
        <begin position="69"/>
        <end position="147"/>
    </location>
</feature>
<dbReference type="CDD" id="cd00093">
    <property type="entry name" value="HTH_XRE"/>
    <property type="match status" value="1"/>
</dbReference>
<dbReference type="Gene3D" id="1.10.260.40">
    <property type="entry name" value="lambda repressor-like DNA-binding domains"/>
    <property type="match status" value="1"/>
</dbReference>
<dbReference type="STRING" id="155974.SAMN04487818_101107"/>
<feature type="transmembrane region" description="Helical" evidence="2">
    <location>
        <begin position="715"/>
        <end position="737"/>
    </location>
</feature>
<dbReference type="Pfam" id="PF05729">
    <property type="entry name" value="NACHT"/>
    <property type="match status" value="1"/>
</dbReference>
<dbReference type="PROSITE" id="PS50837">
    <property type="entry name" value="NACHT"/>
    <property type="match status" value="1"/>
</dbReference>
<keyword evidence="6" id="KW-1185">Reference proteome</keyword>
<keyword evidence="2" id="KW-0472">Membrane</keyword>
<accession>A0A1H9KBT5</accession>
<evidence type="ECO:0000256" key="2">
    <source>
        <dbReference type="SAM" id="Phobius"/>
    </source>
</evidence>
<dbReference type="SUPFAM" id="SSF47413">
    <property type="entry name" value="lambda repressor-like DNA-binding domains"/>
    <property type="match status" value="1"/>
</dbReference>
<keyword evidence="2" id="KW-1133">Transmembrane helix</keyword>
<dbReference type="InterPro" id="IPR027417">
    <property type="entry name" value="P-loop_NTPase"/>
</dbReference>
<dbReference type="PROSITE" id="PS50943">
    <property type="entry name" value="HTH_CROC1"/>
    <property type="match status" value="1"/>
</dbReference>
<evidence type="ECO:0000259" key="3">
    <source>
        <dbReference type="PROSITE" id="PS50837"/>
    </source>
</evidence>
<dbReference type="EMBL" id="FOGI01000001">
    <property type="protein sequence ID" value="SEQ96552.1"/>
    <property type="molecule type" value="Genomic_DNA"/>
</dbReference>
<protein>
    <submittedName>
        <fullName evidence="5">NACHT domain-containing protein</fullName>
    </submittedName>
</protein>
<feature type="compositionally biased region" description="Pro residues" evidence="1">
    <location>
        <begin position="77"/>
        <end position="86"/>
    </location>
</feature>
<sequence length="785" mass="83890">MAGEFGKLVRALRRAAGLTQEELAHRAGISDRTVRRLESPDPGDTRIGTVKLIADALDLDGTDRQALMAAASAEEPQAPPESPEPVRPVVSQDPVVSPDPLVSPEPVVSPDPATLPESEARSDPVRPGPAQRDPAQRDPVHLPAQRNWPVQAGLSADDGLSDAVRRLAHIVHARWEREEGQRGVHDPFPLPVRWHPVAAGLADRWDNVHRLPPGEDALPIDLTGDLRDIAGIYRMVPSRRLVVLGEAGSGKSVLAIRFTLDYLRTRAATEPVPVIFSLGGWDPATPLREWLVDRLLRDDPGLLAPAPTGSTLAAALVEAGWVLPVLDGFDELPATVRAAALAAFNETSLPMLLTSRPEEYAALGRVLNWSAGVELDDLAPGDLADYLPRATRNDPSWDPLVADMPAPLAEALRTPLMVALARTTYRADPAALTDPALDSRAVVEEHLLAGYVPSVYRDGRRWPLPRVRHWLGRLAEASPVEVAWWRLGDTLSRSTRVLAVVIATSLVTALCDIVVSAPIILANGLGPVTVLLDGLLIGPVVGLGFGVIYGLMIVCLDVSVEPSRVRLRLGNRVRVHPTVPTRALAGFVGGFVVGLGYGPVGVLLRGMAGGFPTAAETIRLATINAVALGFVFAVAVAVALGLVAFLESPHDLTSATGPLTILAANRTAAIHLFLVLAPLLALAIFASGFLMVVVLSGVLGELRWSGHDALVLSTIGGLSGAASYVLTFTAWGQWLVFTRVCLPLLGRLPWSVTDFLTDAHSRGVLRQSGAVYQFRHARLRAHLTR</sequence>
<proteinExistence type="predicted"/>
<dbReference type="GO" id="GO:0003677">
    <property type="term" value="F:DNA binding"/>
    <property type="evidence" value="ECO:0007669"/>
    <property type="project" value="InterPro"/>
</dbReference>
<dbReference type="Pfam" id="PF13560">
    <property type="entry name" value="HTH_31"/>
    <property type="match status" value="1"/>
</dbReference>
<feature type="transmembrane region" description="Helical" evidence="2">
    <location>
        <begin position="620"/>
        <end position="646"/>
    </location>
</feature>